<dbReference type="AlphaFoldDB" id="E6PG77"/>
<comment type="caution">
    <text evidence="2">The sequence shown here is derived from an EMBL/GenBank/DDBJ whole genome shotgun (WGS) entry which is preliminary data.</text>
</comment>
<gene>
    <name evidence="2" type="ORF">CARN1_0007</name>
</gene>
<accession>E6PG77</accession>
<evidence type="ECO:0000256" key="1">
    <source>
        <dbReference type="SAM" id="MobiDB-lite"/>
    </source>
</evidence>
<feature type="compositionally biased region" description="Low complexity" evidence="1">
    <location>
        <begin position="21"/>
        <end position="33"/>
    </location>
</feature>
<sequence length="137" mass="14864">MERLRGNRSRCSSCRAVTRLPASRSSPSSARSSCSITPLAPARTRSSTARRFPSASHSTAPTGLVSRSNYGRNAEPNAASDCGAKIMVFGSGRDHDERIRFPLALPRTPYYGGDFSLFGVLRYEPPHGEVTPHCHAE</sequence>
<evidence type="ECO:0000313" key="2">
    <source>
        <dbReference type="EMBL" id="CBH75465.1"/>
    </source>
</evidence>
<feature type="compositionally biased region" description="Low complexity" evidence="1">
    <location>
        <begin position="40"/>
        <end position="56"/>
    </location>
</feature>
<name>E6PG77_9ZZZZ</name>
<protein>
    <submittedName>
        <fullName evidence="2">Uncharacterized protein</fullName>
    </submittedName>
</protein>
<organism evidence="2">
    <name type="scientific">mine drainage metagenome</name>
    <dbReference type="NCBI Taxonomy" id="410659"/>
    <lineage>
        <taxon>unclassified sequences</taxon>
        <taxon>metagenomes</taxon>
        <taxon>ecological metagenomes</taxon>
    </lineage>
</organism>
<reference evidence="2" key="1">
    <citation type="submission" date="2009-10" db="EMBL/GenBank/DDBJ databases">
        <title>Diversity of trophic interactions inside an arsenic-rich microbial ecosystem.</title>
        <authorList>
            <person name="Bertin P.N."/>
            <person name="Heinrich-Salmeron A."/>
            <person name="Pelletier E."/>
            <person name="Goulhen-Chollet F."/>
            <person name="Arsene-Ploetze F."/>
            <person name="Gallien S."/>
            <person name="Calteau A."/>
            <person name="Vallenet D."/>
            <person name="Casiot C."/>
            <person name="Chane-Woon-Ming B."/>
            <person name="Giloteaux L."/>
            <person name="Barakat M."/>
            <person name="Bonnefoy V."/>
            <person name="Bruneel O."/>
            <person name="Chandler M."/>
            <person name="Cleiss J."/>
            <person name="Duran R."/>
            <person name="Elbaz-Poulichet F."/>
            <person name="Fonknechten N."/>
            <person name="Lauga B."/>
            <person name="Mornico D."/>
            <person name="Ortet P."/>
            <person name="Schaeffer C."/>
            <person name="Siguier P."/>
            <person name="Alexander Thil Smith A."/>
            <person name="Van Dorsselaer A."/>
            <person name="Weissenbach J."/>
            <person name="Medigue C."/>
            <person name="Le Paslier D."/>
        </authorList>
    </citation>
    <scope>NUCLEOTIDE SEQUENCE</scope>
</reference>
<dbReference type="EMBL" id="CABL01000009">
    <property type="protein sequence ID" value="CBH75465.1"/>
    <property type="molecule type" value="Genomic_DNA"/>
</dbReference>
<feature type="region of interest" description="Disordered" evidence="1">
    <location>
        <begin position="15"/>
        <end position="76"/>
    </location>
</feature>
<proteinExistence type="predicted"/>
<feature type="compositionally biased region" description="Polar residues" evidence="1">
    <location>
        <begin position="57"/>
        <end position="71"/>
    </location>
</feature>